<accession>A0A7S0GUB2</accession>
<dbReference type="HAMAP" id="MF_00133">
    <property type="entry name" value="Trp_synth_beta"/>
    <property type="match status" value="1"/>
</dbReference>
<comment type="catalytic activity">
    <reaction evidence="9 10">
        <text>(1S,2R)-1-C-(indol-3-yl)glycerol 3-phosphate + L-serine = D-glyceraldehyde 3-phosphate + L-tryptophan + H2O</text>
        <dbReference type="Rhea" id="RHEA:10532"/>
        <dbReference type="ChEBI" id="CHEBI:15377"/>
        <dbReference type="ChEBI" id="CHEBI:33384"/>
        <dbReference type="ChEBI" id="CHEBI:57912"/>
        <dbReference type="ChEBI" id="CHEBI:58866"/>
        <dbReference type="ChEBI" id="CHEBI:59776"/>
        <dbReference type="EC" id="4.2.1.20"/>
    </reaction>
</comment>
<keyword evidence="6 10" id="KW-0663">Pyridoxal phosphate</keyword>
<dbReference type="PROSITE" id="PS00168">
    <property type="entry name" value="TRP_SYNTHASE_BETA"/>
    <property type="match status" value="1"/>
</dbReference>
<organism evidence="12">
    <name type="scientific">Micromonas pusilla</name>
    <name type="common">Picoplanktonic green alga</name>
    <name type="synonym">Chromulina pusilla</name>
    <dbReference type="NCBI Taxonomy" id="38833"/>
    <lineage>
        <taxon>Eukaryota</taxon>
        <taxon>Viridiplantae</taxon>
        <taxon>Chlorophyta</taxon>
        <taxon>Mamiellophyceae</taxon>
        <taxon>Mamiellales</taxon>
        <taxon>Mamiellaceae</taxon>
        <taxon>Micromonas</taxon>
    </lineage>
</organism>
<dbReference type="PIRSF" id="PIRSF001413">
    <property type="entry name" value="Trp_syn_beta"/>
    <property type="match status" value="1"/>
</dbReference>
<dbReference type="AlphaFoldDB" id="A0A7S0GUB2"/>
<evidence type="ECO:0000256" key="3">
    <source>
        <dbReference type="ARBA" id="ARBA00012043"/>
    </source>
</evidence>
<dbReference type="InterPro" id="IPR006654">
    <property type="entry name" value="Trp_synth_beta"/>
</dbReference>
<dbReference type="GO" id="GO:0005737">
    <property type="term" value="C:cytoplasm"/>
    <property type="evidence" value="ECO:0007669"/>
    <property type="project" value="TreeGrafter"/>
</dbReference>
<keyword evidence="7 10" id="KW-0057">Aromatic amino acid biosynthesis</keyword>
<evidence type="ECO:0000256" key="5">
    <source>
        <dbReference type="ARBA" id="ARBA00022822"/>
    </source>
</evidence>
<dbReference type="UniPathway" id="UPA00035">
    <property type="reaction ID" value="UER00044"/>
</dbReference>
<dbReference type="FunFam" id="3.40.50.1100:FF:000001">
    <property type="entry name" value="Tryptophan synthase beta chain"/>
    <property type="match status" value="1"/>
</dbReference>
<feature type="domain" description="Tryptophan synthase beta chain-like PALP" evidence="11">
    <location>
        <begin position="108"/>
        <end position="432"/>
    </location>
</feature>
<dbReference type="CDD" id="cd06446">
    <property type="entry name" value="Trp-synth_B"/>
    <property type="match status" value="1"/>
</dbReference>
<dbReference type="InterPro" id="IPR036052">
    <property type="entry name" value="TrpB-like_PALP_sf"/>
</dbReference>
<dbReference type="Gene3D" id="3.40.50.1100">
    <property type="match status" value="2"/>
</dbReference>
<dbReference type="EMBL" id="HBEN01008098">
    <property type="protein sequence ID" value="CAD8441127.1"/>
    <property type="molecule type" value="Transcribed_RNA"/>
</dbReference>
<dbReference type="FunFam" id="3.40.50.1100:FF:000004">
    <property type="entry name" value="Tryptophan synthase beta chain"/>
    <property type="match status" value="1"/>
</dbReference>
<keyword evidence="4 10" id="KW-0028">Amino-acid biosynthesis</keyword>
<dbReference type="NCBIfam" id="TIGR00263">
    <property type="entry name" value="trpB"/>
    <property type="match status" value="1"/>
</dbReference>
<evidence type="ECO:0000256" key="7">
    <source>
        <dbReference type="ARBA" id="ARBA00023141"/>
    </source>
</evidence>
<keyword evidence="8 10" id="KW-0456">Lyase</keyword>
<dbReference type="GO" id="GO:0004834">
    <property type="term" value="F:tryptophan synthase activity"/>
    <property type="evidence" value="ECO:0007669"/>
    <property type="project" value="UniProtKB-EC"/>
</dbReference>
<name>A0A7S0GUB2_MICPS</name>
<dbReference type="Pfam" id="PF00291">
    <property type="entry name" value="PALP"/>
    <property type="match status" value="1"/>
</dbReference>
<sequence>MASAVTAPHGALSARAAVRGARATRRTVASARRVNTTTRAAIVDPPKASIKDVKRPDETGRFGDYGGKYVPETLIPALQALEKEYAALASDEQFQTELASILKDYVGRANPLYFAERLTEHYGTADIYLKREDLNHTGAHKINNAVGQALLAKKMGKKRIIAETGAGQHGVATATVCARFGLECIIYMGAADMERQKLNVFRMRLLGATVTPVRAGTATLKDATSEAIRDWVTNVETTHYILGSVAGPHPYPMMVRDFHACIGRETRAQALEKWGGKPDYLVACVGGGSNAMGLFHEFVDDEDVKLVGVEAAGEGMGPGQKHAATLTLGKPGVLHGSFSYLIQDEEGQIIEPHSISAGLDYPGIGPEHSFLKDFGRAEYHAVTDEEALEAFVRVSRMEGIIPALETSHAFAYLEKLMPTLKKGQKVVLNCSGRGDKDVNTAAAALNISGEVDI</sequence>
<comment type="pathway">
    <text evidence="2 10">Amino-acid biosynthesis; L-tryptophan biosynthesis; L-tryptophan from chorismate: step 5/5.</text>
</comment>
<comment type="cofactor">
    <cofactor evidence="1 10">
        <name>pyridoxal 5'-phosphate</name>
        <dbReference type="ChEBI" id="CHEBI:597326"/>
    </cofactor>
</comment>
<dbReference type="EC" id="4.2.1.20" evidence="3 10"/>
<reference evidence="12" key="1">
    <citation type="submission" date="2021-01" db="EMBL/GenBank/DDBJ databases">
        <authorList>
            <person name="Corre E."/>
            <person name="Pelletier E."/>
            <person name="Niang G."/>
            <person name="Scheremetjew M."/>
            <person name="Finn R."/>
            <person name="Kale V."/>
            <person name="Holt S."/>
            <person name="Cochrane G."/>
            <person name="Meng A."/>
            <person name="Brown T."/>
            <person name="Cohen L."/>
        </authorList>
    </citation>
    <scope>NUCLEOTIDE SEQUENCE</scope>
    <source>
        <strain evidence="12">CCAC1681</strain>
    </source>
</reference>
<dbReference type="SUPFAM" id="SSF53686">
    <property type="entry name" value="Tryptophan synthase beta subunit-like PLP-dependent enzymes"/>
    <property type="match status" value="1"/>
</dbReference>
<dbReference type="PANTHER" id="PTHR48077">
    <property type="entry name" value="TRYPTOPHAN SYNTHASE-RELATED"/>
    <property type="match status" value="1"/>
</dbReference>
<evidence type="ECO:0000256" key="4">
    <source>
        <dbReference type="ARBA" id="ARBA00022605"/>
    </source>
</evidence>
<dbReference type="InterPro" id="IPR001926">
    <property type="entry name" value="TrpB-like_PALP"/>
</dbReference>
<evidence type="ECO:0000256" key="9">
    <source>
        <dbReference type="ARBA" id="ARBA00049047"/>
    </source>
</evidence>
<evidence type="ECO:0000256" key="10">
    <source>
        <dbReference type="RuleBase" id="RU003663"/>
    </source>
</evidence>
<protein>
    <recommendedName>
        <fullName evidence="3 10">Tryptophan synthase</fullName>
        <ecNumber evidence="3 10">4.2.1.20</ecNumber>
    </recommendedName>
</protein>
<evidence type="ECO:0000256" key="8">
    <source>
        <dbReference type="ARBA" id="ARBA00023239"/>
    </source>
</evidence>
<dbReference type="InterPro" id="IPR023026">
    <property type="entry name" value="Trp_synth_beta/beta-like"/>
</dbReference>
<dbReference type="PANTHER" id="PTHR48077:SF3">
    <property type="entry name" value="TRYPTOPHAN SYNTHASE"/>
    <property type="match status" value="1"/>
</dbReference>
<evidence type="ECO:0000259" key="11">
    <source>
        <dbReference type="Pfam" id="PF00291"/>
    </source>
</evidence>
<evidence type="ECO:0000256" key="2">
    <source>
        <dbReference type="ARBA" id="ARBA00004733"/>
    </source>
</evidence>
<keyword evidence="5 10" id="KW-0822">Tryptophan biosynthesis</keyword>
<gene>
    <name evidence="12" type="ORF">MSP1401_LOCUS6698</name>
</gene>
<proteinExistence type="inferred from homology"/>
<evidence type="ECO:0000313" key="12">
    <source>
        <dbReference type="EMBL" id="CAD8441127.1"/>
    </source>
</evidence>
<evidence type="ECO:0000256" key="6">
    <source>
        <dbReference type="ARBA" id="ARBA00022898"/>
    </source>
</evidence>
<dbReference type="InterPro" id="IPR006653">
    <property type="entry name" value="Trp_synth_b_CS"/>
</dbReference>
<evidence type="ECO:0000256" key="1">
    <source>
        <dbReference type="ARBA" id="ARBA00001933"/>
    </source>
</evidence>